<keyword evidence="2 8" id="KW-0436">Ligase</keyword>
<keyword evidence="6 8" id="KW-0030">Aminoacyl-tRNA synthetase</keyword>
<evidence type="ECO:0000256" key="7">
    <source>
        <dbReference type="ARBA" id="ARBA00049929"/>
    </source>
</evidence>
<comment type="subunit">
    <text evidence="8">Homodimer.</text>
</comment>
<comment type="caution">
    <text evidence="8">Lacks conserved residue(s) required for the propagation of feature annotation.</text>
</comment>
<dbReference type="EMBL" id="JAFNLL010000002">
    <property type="protein sequence ID" value="MBO1266574.1"/>
    <property type="molecule type" value="Genomic_DNA"/>
</dbReference>
<dbReference type="InterPro" id="IPR024109">
    <property type="entry name" value="Trp-tRNA-ligase_bac-type"/>
</dbReference>
<dbReference type="RefSeq" id="WP_207614325.1">
    <property type="nucleotide sequence ID" value="NZ_JAFNLL010000002.1"/>
</dbReference>
<evidence type="ECO:0000256" key="3">
    <source>
        <dbReference type="ARBA" id="ARBA00022741"/>
    </source>
</evidence>
<evidence type="ECO:0000256" key="5">
    <source>
        <dbReference type="ARBA" id="ARBA00022917"/>
    </source>
</evidence>
<dbReference type="PRINTS" id="PR01039">
    <property type="entry name" value="TRNASYNTHTRP"/>
</dbReference>
<dbReference type="NCBIfam" id="TIGR00233">
    <property type="entry name" value="trpS"/>
    <property type="match status" value="1"/>
</dbReference>
<dbReference type="GO" id="GO:0006436">
    <property type="term" value="P:tryptophanyl-tRNA aminoacylation"/>
    <property type="evidence" value="ECO:0007669"/>
    <property type="project" value="UniProtKB-UniRule"/>
</dbReference>
<feature type="short sequence motif" description="'KMSKS' region" evidence="8">
    <location>
        <begin position="220"/>
        <end position="224"/>
    </location>
</feature>
<dbReference type="Gene3D" id="1.10.240.10">
    <property type="entry name" value="Tyrosyl-Transfer RNA Synthetase"/>
    <property type="match status" value="1"/>
</dbReference>
<comment type="caution">
    <text evidence="10">The sequence shown here is derived from an EMBL/GenBank/DDBJ whole genome shotgun (WGS) entry which is preliminary data.</text>
</comment>
<keyword evidence="3 8" id="KW-0547">Nucleotide-binding</keyword>
<evidence type="ECO:0000313" key="11">
    <source>
        <dbReference type="Proteomes" id="UP000664164"/>
    </source>
</evidence>
<evidence type="ECO:0000256" key="1">
    <source>
        <dbReference type="ARBA" id="ARBA00005594"/>
    </source>
</evidence>
<keyword evidence="4 8" id="KW-0067">ATP-binding</keyword>
<evidence type="ECO:0000256" key="6">
    <source>
        <dbReference type="ARBA" id="ARBA00023146"/>
    </source>
</evidence>
<dbReference type="InterPro" id="IPR050203">
    <property type="entry name" value="Trp-tRNA_synthetase"/>
</dbReference>
<dbReference type="PANTHER" id="PTHR43766:SF1">
    <property type="entry name" value="TRYPTOPHAN--TRNA LIGASE, MITOCHONDRIAL"/>
    <property type="match status" value="1"/>
</dbReference>
<dbReference type="Gene3D" id="3.40.50.620">
    <property type="entry name" value="HUPs"/>
    <property type="match status" value="1"/>
</dbReference>
<feature type="binding site" evidence="8">
    <location>
        <begin position="43"/>
        <end position="44"/>
    </location>
    <ligand>
        <name>ATP</name>
        <dbReference type="ChEBI" id="CHEBI:30616"/>
    </ligand>
</feature>
<keyword evidence="8" id="KW-0963">Cytoplasm</keyword>
<dbReference type="FunFam" id="1.10.240.10:FF:000002">
    <property type="entry name" value="Tryptophan--tRNA ligase"/>
    <property type="match status" value="1"/>
</dbReference>
<dbReference type="GO" id="GO:0005524">
    <property type="term" value="F:ATP binding"/>
    <property type="evidence" value="ECO:0007669"/>
    <property type="project" value="UniProtKB-UniRule"/>
</dbReference>
<protein>
    <recommendedName>
        <fullName evidence="8">Tryptophan--tRNA ligase</fullName>
        <ecNumber evidence="8">6.1.1.2</ecNumber>
    </recommendedName>
    <alternativeName>
        <fullName evidence="8">Tryptophanyl-tRNA synthetase</fullName>
        <shortName evidence="8">TrpRS</shortName>
    </alternativeName>
</protein>
<dbReference type="PANTHER" id="PTHR43766">
    <property type="entry name" value="TRYPTOPHAN--TRNA LIGASE, MITOCHONDRIAL"/>
    <property type="match status" value="1"/>
</dbReference>
<evidence type="ECO:0000256" key="8">
    <source>
        <dbReference type="HAMAP-Rule" id="MF_00140"/>
    </source>
</evidence>
<reference evidence="10" key="1">
    <citation type="submission" date="2021-03" db="EMBL/GenBank/DDBJ databases">
        <title>A new species, PO-11, isolated from a karst cave deposit.</title>
        <authorList>
            <person name="Zhaoxiaoyong W."/>
        </authorList>
    </citation>
    <scope>NUCLEOTIDE SEQUENCE</scope>
    <source>
        <strain evidence="10">PO-11</strain>
    </source>
</reference>
<proteinExistence type="inferred from homology"/>
<dbReference type="PROSITE" id="PS00178">
    <property type="entry name" value="AA_TRNA_LIGASE_I"/>
    <property type="match status" value="1"/>
</dbReference>
<comment type="similarity">
    <text evidence="1 8 9">Belongs to the class-I aminoacyl-tRNA synthetase family.</text>
</comment>
<sequence>MTSSTTTETAVSAATATSTKLAAGAKHRVLSGMQPSADSLHLGNYLGALVNWVRMQDEYDAIFFIPDLHAITVPQDPVELARRTRITAAQYIAGGVDVDKCTLFVQSHVPEHAQLAWVLNCITGMGEAARMTQFKDKAQKQGSDHASVGLFTYPILQAADILLYQPHGVPVGEDQRQHVELSRDLANRFNSRFGETFQVPQAFIQKESAKIYDLQNPTAKMSKSTDSPAGLINLLDEPKITAKRIKSAVTDTETEIRYDRETKPGVSNLLSIYSAISGESVDKIVADYEGKMYGHLKVDLAELVSGHLAPIRDRANELLADPAELDRLLAHGAAKAREIASATLADVYAKVGFLPYGGAQGNR</sequence>
<evidence type="ECO:0000256" key="2">
    <source>
        <dbReference type="ARBA" id="ARBA00022598"/>
    </source>
</evidence>
<dbReference type="GO" id="GO:0004830">
    <property type="term" value="F:tryptophan-tRNA ligase activity"/>
    <property type="evidence" value="ECO:0007669"/>
    <property type="project" value="UniProtKB-UniRule"/>
</dbReference>
<dbReference type="InterPro" id="IPR002305">
    <property type="entry name" value="aa-tRNA-synth_Ic"/>
</dbReference>
<dbReference type="InterPro" id="IPR014729">
    <property type="entry name" value="Rossmann-like_a/b/a_fold"/>
</dbReference>
<dbReference type="HAMAP" id="MF_00140_B">
    <property type="entry name" value="Trp_tRNA_synth_B"/>
    <property type="match status" value="1"/>
</dbReference>
<dbReference type="AlphaFoldDB" id="A0A939H981"/>
<dbReference type="Pfam" id="PF00579">
    <property type="entry name" value="tRNA-synt_1b"/>
    <property type="match status" value="1"/>
</dbReference>
<feature type="binding site" evidence="8">
    <location>
        <begin position="172"/>
        <end position="174"/>
    </location>
    <ligand>
        <name>ATP</name>
        <dbReference type="ChEBI" id="CHEBI:30616"/>
    </ligand>
</feature>
<evidence type="ECO:0000313" key="10">
    <source>
        <dbReference type="EMBL" id="MBO1266574.1"/>
    </source>
</evidence>
<accession>A0A939H981</accession>
<feature type="binding site" evidence="8">
    <location>
        <position position="160"/>
    </location>
    <ligand>
        <name>L-tryptophan</name>
        <dbReference type="ChEBI" id="CHEBI:57912"/>
    </ligand>
</feature>
<keyword evidence="5 8" id="KW-0648">Protein biosynthesis</keyword>
<organism evidence="10 11">
    <name type="scientific">Arthrobacter cavernae</name>
    <dbReference type="NCBI Taxonomy" id="2817681"/>
    <lineage>
        <taxon>Bacteria</taxon>
        <taxon>Bacillati</taxon>
        <taxon>Actinomycetota</taxon>
        <taxon>Actinomycetes</taxon>
        <taxon>Micrococcales</taxon>
        <taxon>Micrococcaceae</taxon>
        <taxon>Arthrobacter</taxon>
    </lineage>
</organism>
<evidence type="ECO:0000256" key="4">
    <source>
        <dbReference type="ARBA" id="ARBA00022840"/>
    </source>
</evidence>
<keyword evidence="11" id="KW-1185">Reference proteome</keyword>
<name>A0A939H981_9MICC</name>
<dbReference type="GO" id="GO:0005829">
    <property type="term" value="C:cytosol"/>
    <property type="evidence" value="ECO:0007669"/>
    <property type="project" value="TreeGrafter"/>
</dbReference>
<dbReference type="CDD" id="cd00806">
    <property type="entry name" value="TrpRS_core"/>
    <property type="match status" value="1"/>
</dbReference>
<feature type="binding site" evidence="8">
    <location>
        <begin position="220"/>
        <end position="224"/>
    </location>
    <ligand>
        <name>ATP</name>
        <dbReference type="ChEBI" id="CHEBI:30616"/>
    </ligand>
</feature>
<comment type="subcellular location">
    <subcellularLocation>
        <location evidence="8">Cytoplasm</location>
    </subcellularLocation>
</comment>
<dbReference type="EC" id="6.1.1.2" evidence="8"/>
<dbReference type="Proteomes" id="UP000664164">
    <property type="component" value="Unassembled WGS sequence"/>
</dbReference>
<comment type="function">
    <text evidence="8">Catalyzes the attachment of tryptophan to tRNA(Trp).</text>
</comment>
<dbReference type="InterPro" id="IPR002306">
    <property type="entry name" value="Trp-tRNA-ligase"/>
</dbReference>
<feature type="binding site" evidence="8">
    <location>
        <position position="211"/>
    </location>
    <ligand>
        <name>ATP</name>
        <dbReference type="ChEBI" id="CHEBI:30616"/>
    </ligand>
</feature>
<dbReference type="InterPro" id="IPR001412">
    <property type="entry name" value="aa-tRNA-synth_I_CS"/>
</dbReference>
<dbReference type="SUPFAM" id="SSF52374">
    <property type="entry name" value="Nucleotidylyl transferase"/>
    <property type="match status" value="1"/>
</dbReference>
<comment type="catalytic activity">
    <reaction evidence="7 8">
        <text>tRNA(Trp) + L-tryptophan + ATP = L-tryptophyl-tRNA(Trp) + AMP + diphosphate + H(+)</text>
        <dbReference type="Rhea" id="RHEA:24080"/>
        <dbReference type="Rhea" id="RHEA-COMP:9671"/>
        <dbReference type="Rhea" id="RHEA-COMP:9705"/>
        <dbReference type="ChEBI" id="CHEBI:15378"/>
        <dbReference type="ChEBI" id="CHEBI:30616"/>
        <dbReference type="ChEBI" id="CHEBI:33019"/>
        <dbReference type="ChEBI" id="CHEBI:57912"/>
        <dbReference type="ChEBI" id="CHEBI:78442"/>
        <dbReference type="ChEBI" id="CHEBI:78535"/>
        <dbReference type="ChEBI" id="CHEBI:456215"/>
        <dbReference type="EC" id="6.1.1.2"/>
    </reaction>
</comment>
<feature type="binding site" evidence="8">
    <location>
        <begin position="34"/>
        <end position="36"/>
    </location>
    <ligand>
        <name>ATP</name>
        <dbReference type="ChEBI" id="CHEBI:30616"/>
    </ligand>
</feature>
<gene>
    <name evidence="8 10" type="primary">trpS</name>
    <name evidence="10" type="ORF">J1902_01020</name>
</gene>
<evidence type="ECO:0000256" key="9">
    <source>
        <dbReference type="RuleBase" id="RU363036"/>
    </source>
</evidence>